<dbReference type="OrthoDB" id="2446218at2759"/>
<dbReference type="Proteomes" id="UP000749646">
    <property type="component" value="Unassembled WGS sequence"/>
</dbReference>
<dbReference type="AlphaFoldDB" id="A0A9P6M2X2"/>
<feature type="region of interest" description="Disordered" evidence="1">
    <location>
        <begin position="1"/>
        <end position="226"/>
    </location>
</feature>
<protein>
    <submittedName>
        <fullName evidence="2">Uncharacterized protein</fullName>
    </submittedName>
</protein>
<sequence length="799" mass="87939">MLPFISTTPTTGPEPSVPPKREQSTTPPPRSTLPPYRATTAIHTMATTRTGTRTRTAARAATIRKGEKPKNVKDEEDPDPIMDFDDTDDDNVAKASKAEQKQKTIVSTFAPTSPPGRRFVLPANSTATSHPGSRIHHQQQHQGNPPDSPSNRKLRPVSEIPPPIAPAFLQAQQQRSPKRRGGSGPGSPPGKLNKTHLVSASGVAIGSSSTTVTGTDSPTGKKTPTKTVSAIGRSLINVQPPAPLGPQLLQIAKESKNDMEHVQKRRRLEEKDKAVDRDTNMAQLILEHASKLTPIDQIKWPPAKPGRFHIFALIMYIGPEEQIVTKIGQSSSKRQLSICDQSATSFKLDLWKERCQWTSLFKTGDVVLITGGTSAWSKLSRLDGSNLTSYRGNPTLETFLKVFTEKRRTLALDLLDKNKGIVRDPSYYMTLHLGSGPTLGSALDTTRSGKMYEQGRLQQHEKEQQQRAAKSDANGLTSLLPTSSTVVSSANSNKTSAISVGVSKACIPILSTPITGASIRANVVYRMLITPGDESQGWEVGACTSSGRFIKIHCQNSASWISSVSPGRLFHFFGRLEDKSNIFQIDAKSREPYSLSDDAWNTVVKKVEARQFSSIRSLREHKFMGNAILDAYILAASFPDLISAEDGQNDHDMYGFIQCYCTGCHSAAVTSPQNPSILFCPFCHLDPQRNHHPLEWMYPGFELSLGDKPRLSANLSIGQLQLRCQHEIGDQVFVAVPASSWMEDEEEFSKSRGRWKRLVELMNNASSGHFDRDVTTGLKVRVEIRVGMNMTKALRVDYL</sequence>
<proteinExistence type="predicted"/>
<feature type="compositionally biased region" description="Low complexity" evidence="1">
    <location>
        <begin position="33"/>
        <end position="63"/>
    </location>
</feature>
<name>A0A9P6M2X2_9FUNG</name>
<evidence type="ECO:0000313" key="2">
    <source>
        <dbReference type="EMBL" id="KAF9963306.1"/>
    </source>
</evidence>
<feature type="compositionally biased region" description="Basic and acidic residues" evidence="1">
    <location>
        <begin position="64"/>
        <end position="73"/>
    </location>
</feature>
<dbReference type="InterPro" id="IPR012340">
    <property type="entry name" value="NA-bd_OB-fold"/>
</dbReference>
<reference evidence="2" key="1">
    <citation type="journal article" date="2020" name="Fungal Divers.">
        <title>Resolving the Mortierellaceae phylogeny through synthesis of multi-gene phylogenetics and phylogenomics.</title>
        <authorList>
            <person name="Vandepol N."/>
            <person name="Liber J."/>
            <person name="Desiro A."/>
            <person name="Na H."/>
            <person name="Kennedy M."/>
            <person name="Barry K."/>
            <person name="Grigoriev I.V."/>
            <person name="Miller A.N."/>
            <person name="O'Donnell K."/>
            <person name="Stajich J.E."/>
            <person name="Bonito G."/>
        </authorList>
    </citation>
    <scope>NUCLEOTIDE SEQUENCE</scope>
    <source>
        <strain evidence="2">MES-2147</strain>
    </source>
</reference>
<evidence type="ECO:0000313" key="3">
    <source>
        <dbReference type="Proteomes" id="UP000749646"/>
    </source>
</evidence>
<dbReference type="EMBL" id="JAAAHW010006304">
    <property type="protein sequence ID" value="KAF9963306.1"/>
    <property type="molecule type" value="Genomic_DNA"/>
</dbReference>
<keyword evidence="3" id="KW-1185">Reference proteome</keyword>
<comment type="caution">
    <text evidence="2">The sequence shown here is derived from an EMBL/GenBank/DDBJ whole genome shotgun (WGS) entry which is preliminary data.</text>
</comment>
<feature type="compositionally biased region" description="Polar residues" evidence="1">
    <location>
        <begin position="1"/>
        <end position="13"/>
    </location>
</feature>
<organism evidence="2 3">
    <name type="scientific">Modicella reniformis</name>
    <dbReference type="NCBI Taxonomy" id="1440133"/>
    <lineage>
        <taxon>Eukaryota</taxon>
        <taxon>Fungi</taxon>
        <taxon>Fungi incertae sedis</taxon>
        <taxon>Mucoromycota</taxon>
        <taxon>Mortierellomycotina</taxon>
        <taxon>Mortierellomycetes</taxon>
        <taxon>Mortierellales</taxon>
        <taxon>Mortierellaceae</taxon>
        <taxon>Modicella</taxon>
    </lineage>
</organism>
<dbReference type="Gene3D" id="2.40.50.140">
    <property type="entry name" value="Nucleic acid-binding proteins"/>
    <property type="match status" value="1"/>
</dbReference>
<gene>
    <name evidence="2" type="ORF">BGZ65_004538</name>
</gene>
<feature type="compositionally biased region" description="Low complexity" evidence="1">
    <location>
        <begin position="198"/>
        <end position="220"/>
    </location>
</feature>
<dbReference type="SUPFAM" id="SSF50249">
    <property type="entry name" value="Nucleic acid-binding proteins"/>
    <property type="match status" value="1"/>
</dbReference>
<evidence type="ECO:0000256" key="1">
    <source>
        <dbReference type="SAM" id="MobiDB-lite"/>
    </source>
</evidence>
<feature type="compositionally biased region" description="Acidic residues" evidence="1">
    <location>
        <begin position="74"/>
        <end position="90"/>
    </location>
</feature>
<accession>A0A9P6M2X2</accession>
<feature type="compositionally biased region" description="Polar residues" evidence="1">
    <location>
        <begin position="140"/>
        <end position="151"/>
    </location>
</feature>